<dbReference type="PANTHER" id="PTHR42776:SF27">
    <property type="entry name" value="DIPEPTIDYL PEPTIDASE FAMILY MEMBER 6"/>
    <property type="match status" value="1"/>
</dbReference>
<dbReference type="InterPro" id="IPR029058">
    <property type="entry name" value="AB_hydrolase_fold"/>
</dbReference>
<dbReference type="AlphaFoldDB" id="A0A844D7E0"/>
<keyword evidence="1 4" id="KW-0378">Hydrolase</keyword>
<dbReference type="Gene3D" id="2.120.10.30">
    <property type="entry name" value="TolB, C-terminal domain"/>
    <property type="match status" value="1"/>
</dbReference>
<dbReference type="Pfam" id="PF00326">
    <property type="entry name" value="Peptidase_S9"/>
    <property type="match status" value="1"/>
</dbReference>
<feature type="chain" id="PRO_5032399486" evidence="2">
    <location>
        <begin position="20"/>
        <end position="669"/>
    </location>
</feature>
<dbReference type="SUPFAM" id="SSF82171">
    <property type="entry name" value="DPP6 N-terminal domain-like"/>
    <property type="match status" value="1"/>
</dbReference>
<dbReference type="Proteomes" id="UP000439986">
    <property type="component" value="Unassembled WGS sequence"/>
</dbReference>
<comment type="caution">
    <text evidence="4">The sequence shown here is derived from an EMBL/GenBank/DDBJ whole genome shotgun (WGS) entry which is preliminary data.</text>
</comment>
<evidence type="ECO:0000256" key="2">
    <source>
        <dbReference type="SAM" id="SignalP"/>
    </source>
</evidence>
<evidence type="ECO:0000313" key="5">
    <source>
        <dbReference type="Proteomes" id="UP000439986"/>
    </source>
</evidence>
<reference evidence="4 5" key="1">
    <citation type="submission" date="2019-11" db="EMBL/GenBank/DDBJ databases">
        <title>Novel species isolated from a subtropical stream in China.</title>
        <authorList>
            <person name="Lu H."/>
        </authorList>
    </citation>
    <scope>NUCLEOTIDE SEQUENCE [LARGE SCALE GENOMIC DNA]</scope>
    <source>
        <strain evidence="4 5">FT26W</strain>
    </source>
</reference>
<proteinExistence type="predicted"/>
<evidence type="ECO:0000256" key="1">
    <source>
        <dbReference type="ARBA" id="ARBA00022801"/>
    </source>
</evidence>
<accession>A0A844D7E0</accession>
<feature type="signal peptide" evidence="2">
    <location>
        <begin position="1"/>
        <end position="19"/>
    </location>
</feature>
<dbReference type="GO" id="GO:0004252">
    <property type="term" value="F:serine-type endopeptidase activity"/>
    <property type="evidence" value="ECO:0007669"/>
    <property type="project" value="TreeGrafter"/>
</dbReference>
<dbReference type="RefSeq" id="WP_154360108.1">
    <property type="nucleotide sequence ID" value="NZ_WKJL01000020.1"/>
</dbReference>
<dbReference type="GO" id="GO:0006508">
    <property type="term" value="P:proteolysis"/>
    <property type="evidence" value="ECO:0007669"/>
    <property type="project" value="InterPro"/>
</dbReference>
<dbReference type="SUPFAM" id="SSF53474">
    <property type="entry name" value="alpha/beta-Hydrolases"/>
    <property type="match status" value="1"/>
</dbReference>
<sequence>MIRYALPALLFAGVMPAHAQSAADVPLIARTKIFGNPSKTAAKISPDGKWLSWIAPRDGVLNLWVAPASDLAKAKPLTDEKTRPIRSSFWSPDSKAVLFIQDKGGDENFLLYGVNVDSGKQTNYTPFEKTRAQVLHISLKAKDRILVGINNRDPRWHDVYSLDLASGKLTLVQQNDGYGGYLADDQLKLRIAMKARADGGTTYYRVTDGAIDSKPLVEVGLEDSQTTSPWAFTVDGKTLYWTDSRNRNTAALVEQDVASGKTTVIAQDARADIGQTLFDERTGRVQAYSVDYLKQEYVAVSDDIKEDLAFLKKNTKGQFTVTSRTEAEDKWLVAVDPVTAPASTWLYDRKAKKLTQLYVSRPELEGAPLAAMHPQEIKARDGLTLVSYLTLPKWVDPGSSGKASRPVPMVLLVHGGPWARDGFGYNGYHQWLANRGYAVLSVNYRGSTGFGKNFISAGDLQWGRKMHDDLLDAVQWAVRNGVTTADKVAIMGGSYGGYATLAGVAFTPTTFACGVDIVGPSNLFTLLQTIPPYWEAGKQQFYKRMGDPTTEEGKALLKERSPLNFAGDIQRPLLIGQGANDPRVNVRESEQIVDAMAAKNIPVTYVVFPDEGHGFARPVNNIAFNAVTENFLAKCLNGRAEPIGDAVKASTAQVKHGAEFAPGLADAIK</sequence>
<dbReference type="EMBL" id="WKJL01000020">
    <property type="protein sequence ID" value="MRW86851.1"/>
    <property type="molecule type" value="Genomic_DNA"/>
</dbReference>
<keyword evidence="5" id="KW-1185">Reference proteome</keyword>
<dbReference type="PANTHER" id="PTHR42776">
    <property type="entry name" value="SERINE PEPTIDASE S9 FAMILY MEMBER"/>
    <property type="match status" value="1"/>
</dbReference>
<organism evidence="4 5">
    <name type="scientific">Duganella aquatilis</name>
    <dbReference type="NCBI Taxonomy" id="2666082"/>
    <lineage>
        <taxon>Bacteria</taxon>
        <taxon>Pseudomonadati</taxon>
        <taxon>Pseudomonadota</taxon>
        <taxon>Betaproteobacteria</taxon>
        <taxon>Burkholderiales</taxon>
        <taxon>Oxalobacteraceae</taxon>
        <taxon>Telluria group</taxon>
        <taxon>Duganella</taxon>
    </lineage>
</organism>
<dbReference type="Gene3D" id="3.40.50.1820">
    <property type="entry name" value="alpha/beta hydrolase"/>
    <property type="match status" value="1"/>
</dbReference>
<dbReference type="InterPro" id="IPR011042">
    <property type="entry name" value="6-blade_b-propeller_TolB-like"/>
</dbReference>
<feature type="domain" description="Peptidase S9 prolyl oligopeptidase catalytic" evidence="3">
    <location>
        <begin position="429"/>
        <end position="638"/>
    </location>
</feature>
<keyword evidence="2" id="KW-0732">Signal</keyword>
<name>A0A844D7E0_9BURK</name>
<dbReference type="InterPro" id="IPR001375">
    <property type="entry name" value="Peptidase_S9_cat"/>
</dbReference>
<gene>
    <name evidence="4" type="ORF">GJ698_22530</name>
</gene>
<evidence type="ECO:0000259" key="3">
    <source>
        <dbReference type="Pfam" id="PF00326"/>
    </source>
</evidence>
<protein>
    <submittedName>
        <fullName evidence="4">Alpha/beta fold hydrolase</fullName>
    </submittedName>
</protein>
<evidence type="ECO:0000313" key="4">
    <source>
        <dbReference type="EMBL" id="MRW86851.1"/>
    </source>
</evidence>